<dbReference type="EnsemblPlants" id="AET2Gv20048100.7">
    <property type="protein sequence ID" value="AET2Gv20048100.7"/>
    <property type="gene ID" value="AET2Gv20048100"/>
</dbReference>
<dbReference type="Gramene" id="AET2Gv20048100.7">
    <property type="protein sequence ID" value="AET2Gv20048100.7"/>
    <property type="gene ID" value="AET2Gv20048100"/>
</dbReference>
<protein>
    <submittedName>
        <fullName evidence="1">Uncharacterized protein</fullName>
    </submittedName>
</protein>
<proteinExistence type="predicted"/>
<organism evidence="1 2">
    <name type="scientific">Aegilops tauschii subsp. strangulata</name>
    <name type="common">Goatgrass</name>
    <dbReference type="NCBI Taxonomy" id="200361"/>
    <lineage>
        <taxon>Eukaryota</taxon>
        <taxon>Viridiplantae</taxon>
        <taxon>Streptophyta</taxon>
        <taxon>Embryophyta</taxon>
        <taxon>Tracheophyta</taxon>
        <taxon>Spermatophyta</taxon>
        <taxon>Magnoliopsida</taxon>
        <taxon>Liliopsida</taxon>
        <taxon>Poales</taxon>
        <taxon>Poaceae</taxon>
        <taxon>BOP clade</taxon>
        <taxon>Pooideae</taxon>
        <taxon>Triticodae</taxon>
        <taxon>Triticeae</taxon>
        <taxon>Triticinae</taxon>
        <taxon>Aegilops</taxon>
    </lineage>
</organism>
<evidence type="ECO:0000313" key="2">
    <source>
        <dbReference type="Proteomes" id="UP000015105"/>
    </source>
</evidence>
<sequence>NVFPSLIHKTMLILCDVFFCRLCHCLLATCGASGIWPMATWIDDTRYSLSFFLGLEGQ</sequence>
<dbReference type="Proteomes" id="UP000015105">
    <property type="component" value="Chromosome 2D"/>
</dbReference>
<name>A0A453AA72_AEGTS</name>
<reference evidence="1" key="5">
    <citation type="journal article" date="2021" name="G3 (Bethesda)">
        <title>Aegilops tauschii genome assembly Aet v5.0 features greater sequence contiguity and improved annotation.</title>
        <authorList>
            <person name="Wang L."/>
            <person name="Zhu T."/>
            <person name="Rodriguez J.C."/>
            <person name="Deal K.R."/>
            <person name="Dubcovsky J."/>
            <person name="McGuire P.E."/>
            <person name="Lux T."/>
            <person name="Spannagl M."/>
            <person name="Mayer K.F.X."/>
            <person name="Baldrich P."/>
            <person name="Meyers B.C."/>
            <person name="Huo N."/>
            <person name="Gu Y.Q."/>
            <person name="Zhou H."/>
            <person name="Devos K.M."/>
            <person name="Bennetzen J.L."/>
            <person name="Unver T."/>
            <person name="Budak H."/>
            <person name="Gulick P.J."/>
            <person name="Galiba G."/>
            <person name="Kalapos B."/>
            <person name="Nelson D.R."/>
            <person name="Li P."/>
            <person name="You F.M."/>
            <person name="Luo M.C."/>
            <person name="Dvorak J."/>
        </authorList>
    </citation>
    <scope>NUCLEOTIDE SEQUENCE [LARGE SCALE GENOMIC DNA]</scope>
    <source>
        <strain evidence="1">cv. AL8/78</strain>
    </source>
</reference>
<reference evidence="2" key="1">
    <citation type="journal article" date="2014" name="Science">
        <title>Ancient hybridizations among the ancestral genomes of bread wheat.</title>
        <authorList>
            <consortium name="International Wheat Genome Sequencing Consortium,"/>
            <person name="Marcussen T."/>
            <person name="Sandve S.R."/>
            <person name="Heier L."/>
            <person name="Spannagl M."/>
            <person name="Pfeifer M."/>
            <person name="Jakobsen K.S."/>
            <person name="Wulff B.B."/>
            <person name="Steuernagel B."/>
            <person name="Mayer K.F."/>
            <person name="Olsen O.A."/>
        </authorList>
    </citation>
    <scope>NUCLEOTIDE SEQUENCE [LARGE SCALE GENOMIC DNA]</scope>
    <source>
        <strain evidence="2">cv. AL8/78</strain>
    </source>
</reference>
<reference evidence="2" key="2">
    <citation type="journal article" date="2017" name="Nat. Plants">
        <title>The Aegilops tauschii genome reveals multiple impacts of transposons.</title>
        <authorList>
            <person name="Zhao G."/>
            <person name="Zou C."/>
            <person name="Li K."/>
            <person name="Wang K."/>
            <person name="Li T."/>
            <person name="Gao L."/>
            <person name="Zhang X."/>
            <person name="Wang H."/>
            <person name="Yang Z."/>
            <person name="Liu X."/>
            <person name="Jiang W."/>
            <person name="Mao L."/>
            <person name="Kong X."/>
            <person name="Jiao Y."/>
            <person name="Jia J."/>
        </authorList>
    </citation>
    <scope>NUCLEOTIDE SEQUENCE [LARGE SCALE GENOMIC DNA]</scope>
    <source>
        <strain evidence="2">cv. AL8/78</strain>
    </source>
</reference>
<reference evidence="1" key="4">
    <citation type="submission" date="2019-03" db="UniProtKB">
        <authorList>
            <consortium name="EnsemblPlants"/>
        </authorList>
    </citation>
    <scope>IDENTIFICATION</scope>
</reference>
<reference evidence="1" key="3">
    <citation type="journal article" date="2017" name="Nature">
        <title>Genome sequence of the progenitor of the wheat D genome Aegilops tauschii.</title>
        <authorList>
            <person name="Luo M.C."/>
            <person name="Gu Y.Q."/>
            <person name="Puiu D."/>
            <person name="Wang H."/>
            <person name="Twardziok S.O."/>
            <person name="Deal K.R."/>
            <person name="Huo N."/>
            <person name="Zhu T."/>
            <person name="Wang L."/>
            <person name="Wang Y."/>
            <person name="McGuire P.E."/>
            <person name="Liu S."/>
            <person name="Long H."/>
            <person name="Ramasamy R.K."/>
            <person name="Rodriguez J.C."/>
            <person name="Van S.L."/>
            <person name="Yuan L."/>
            <person name="Wang Z."/>
            <person name="Xia Z."/>
            <person name="Xiao L."/>
            <person name="Anderson O.D."/>
            <person name="Ouyang S."/>
            <person name="Liang Y."/>
            <person name="Zimin A.V."/>
            <person name="Pertea G."/>
            <person name="Qi P."/>
            <person name="Bennetzen J.L."/>
            <person name="Dai X."/>
            <person name="Dawson M.W."/>
            <person name="Muller H.G."/>
            <person name="Kugler K."/>
            <person name="Rivarola-Duarte L."/>
            <person name="Spannagl M."/>
            <person name="Mayer K.F.X."/>
            <person name="Lu F.H."/>
            <person name="Bevan M.W."/>
            <person name="Leroy P."/>
            <person name="Li P."/>
            <person name="You F.M."/>
            <person name="Sun Q."/>
            <person name="Liu Z."/>
            <person name="Lyons E."/>
            <person name="Wicker T."/>
            <person name="Salzberg S.L."/>
            <person name="Devos K.M."/>
            <person name="Dvorak J."/>
        </authorList>
    </citation>
    <scope>NUCLEOTIDE SEQUENCE [LARGE SCALE GENOMIC DNA]</scope>
    <source>
        <strain evidence="1">cv. AL8/78</strain>
    </source>
</reference>
<dbReference type="AlphaFoldDB" id="A0A453AA72"/>
<evidence type="ECO:0000313" key="1">
    <source>
        <dbReference type="EnsemblPlants" id="AET2Gv20048100.7"/>
    </source>
</evidence>
<accession>A0A453AA72</accession>
<keyword evidence="2" id="KW-1185">Reference proteome</keyword>